<dbReference type="InterPro" id="IPR050469">
    <property type="entry name" value="Diguanylate_Cyclase"/>
</dbReference>
<dbReference type="Pfam" id="PF00990">
    <property type="entry name" value="GGDEF"/>
    <property type="match status" value="1"/>
</dbReference>
<feature type="coiled-coil region" evidence="4">
    <location>
        <begin position="27"/>
        <end position="54"/>
    </location>
</feature>
<feature type="domain" description="GGDEF" evidence="6">
    <location>
        <begin position="85"/>
        <end position="219"/>
    </location>
</feature>
<dbReference type="Proteomes" id="UP001409585">
    <property type="component" value="Unassembled WGS sequence"/>
</dbReference>
<sequence length="244" mass="27520">MIACACSDQDWGPHTNMSTTEHSPSTATGSQTELEFLRLRVKELEKEIKSLNELVRTDGLTGLYNQRYFREALHRECERTQRSGDDFCLVLVDLDHFKKVNDHWGHEAGNIALKRTAKLIRATIRPTDLPCRYGGEEFAILLPGTPLMISVQVAERIRSTIAGAVIVIDDKTLTLTASFGVCAFQRNSTLSQDQLVETADKQLYQAKREGRNRVCYEPAKSHTRQQVSQSEKDMLSDLFGNKSD</sequence>
<gene>
    <name evidence="7" type="ORF">GCM10025791_08370</name>
</gene>
<dbReference type="SMART" id="SM00267">
    <property type="entry name" value="GGDEF"/>
    <property type="match status" value="1"/>
</dbReference>
<comment type="cofactor">
    <cofactor evidence="1">
        <name>Mg(2+)</name>
        <dbReference type="ChEBI" id="CHEBI:18420"/>
    </cofactor>
</comment>
<keyword evidence="4" id="KW-0175">Coiled coil</keyword>
<accession>A0AAV3TYL3</accession>
<dbReference type="EMBL" id="BAABLX010000007">
    <property type="protein sequence ID" value="GAA4933946.1"/>
    <property type="molecule type" value="Genomic_DNA"/>
</dbReference>
<dbReference type="InterPro" id="IPR043128">
    <property type="entry name" value="Rev_trsase/Diguanyl_cyclase"/>
</dbReference>
<keyword evidence="8" id="KW-1185">Reference proteome</keyword>
<organism evidence="7 8">
    <name type="scientific">Halioxenophilus aromaticivorans</name>
    <dbReference type="NCBI Taxonomy" id="1306992"/>
    <lineage>
        <taxon>Bacteria</taxon>
        <taxon>Pseudomonadati</taxon>
        <taxon>Pseudomonadota</taxon>
        <taxon>Gammaproteobacteria</taxon>
        <taxon>Alteromonadales</taxon>
        <taxon>Alteromonadaceae</taxon>
        <taxon>Halioxenophilus</taxon>
    </lineage>
</organism>
<dbReference type="InterPro" id="IPR029787">
    <property type="entry name" value="Nucleotide_cyclase"/>
</dbReference>
<dbReference type="PANTHER" id="PTHR45138">
    <property type="entry name" value="REGULATORY COMPONENTS OF SENSORY TRANSDUCTION SYSTEM"/>
    <property type="match status" value="1"/>
</dbReference>
<dbReference type="SUPFAM" id="SSF55073">
    <property type="entry name" value="Nucleotide cyclase"/>
    <property type="match status" value="1"/>
</dbReference>
<dbReference type="FunFam" id="3.30.70.270:FF:000001">
    <property type="entry name" value="Diguanylate cyclase domain protein"/>
    <property type="match status" value="1"/>
</dbReference>
<evidence type="ECO:0000256" key="2">
    <source>
        <dbReference type="ARBA" id="ARBA00012528"/>
    </source>
</evidence>
<evidence type="ECO:0000256" key="1">
    <source>
        <dbReference type="ARBA" id="ARBA00001946"/>
    </source>
</evidence>
<feature type="region of interest" description="Disordered" evidence="5">
    <location>
        <begin position="218"/>
        <end position="244"/>
    </location>
</feature>
<dbReference type="InterPro" id="IPR000160">
    <property type="entry name" value="GGDEF_dom"/>
</dbReference>
<dbReference type="EC" id="2.7.7.65" evidence="2"/>
<evidence type="ECO:0000259" key="6">
    <source>
        <dbReference type="PROSITE" id="PS50887"/>
    </source>
</evidence>
<evidence type="ECO:0000256" key="5">
    <source>
        <dbReference type="SAM" id="MobiDB-lite"/>
    </source>
</evidence>
<comment type="catalytic activity">
    <reaction evidence="3">
        <text>2 GTP = 3',3'-c-di-GMP + 2 diphosphate</text>
        <dbReference type="Rhea" id="RHEA:24898"/>
        <dbReference type="ChEBI" id="CHEBI:33019"/>
        <dbReference type="ChEBI" id="CHEBI:37565"/>
        <dbReference type="ChEBI" id="CHEBI:58805"/>
        <dbReference type="EC" id="2.7.7.65"/>
    </reaction>
</comment>
<evidence type="ECO:0000313" key="7">
    <source>
        <dbReference type="EMBL" id="GAA4933946.1"/>
    </source>
</evidence>
<dbReference type="AlphaFoldDB" id="A0AAV3TYL3"/>
<dbReference type="PROSITE" id="PS50887">
    <property type="entry name" value="GGDEF"/>
    <property type="match status" value="1"/>
</dbReference>
<protein>
    <recommendedName>
        <fullName evidence="2">diguanylate cyclase</fullName>
        <ecNumber evidence="2">2.7.7.65</ecNumber>
    </recommendedName>
</protein>
<dbReference type="NCBIfam" id="TIGR00254">
    <property type="entry name" value="GGDEF"/>
    <property type="match status" value="1"/>
</dbReference>
<evidence type="ECO:0000256" key="4">
    <source>
        <dbReference type="SAM" id="Coils"/>
    </source>
</evidence>
<dbReference type="GO" id="GO:0052621">
    <property type="term" value="F:diguanylate cyclase activity"/>
    <property type="evidence" value="ECO:0007669"/>
    <property type="project" value="UniProtKB-EC"/>
</dbReference>
<dbReference type="Gene3D" id="3.30.70.270">
    <property type="match status" value="1"/>
</dbReference>
<reference evidence="8" key="1">
    <citation type="journal article" date="2019" name="Int. J. Syst. Evol. Microbiol.">
        <title>The Global Catalogue of Microorganisms (GCM) 10K type strain sequencing project: providing services to taxonomists for standard genome sequencing and annotation.</title>
        <authorList>
            <consortium name="The Broad Institute Genomics Platform"/>
            <consortium name="The Broad Institute Genome Sequencing Center for Infectious Disease"/>
            <person name="Wu L."/>
            <person name="Ma J."/>
        </authorList>
    </citation>
    <scope>NUCLEOTIDE SEQUENCE [LARGE SCALE GENOMIC DNA]</scope>
    <source>
        <strain evidence="8">JCM 19134</strain>
    </source>
</reference>
<evidence type="ECO:0000256" key="3">
    <source>
        <dbReference type="ARBA" id="ARBA00034247"/>
    </source>
</evidence>
<proteinExistence type="predicted"/>
<dbReference type="PANTHER" id="PTHR45138:SF9">
    <property type="entry name" value="DIGUANYLATE CYCLASE DGCM-RELATED"/>
    <property type="match status" value="1"/>
</dbReference>
<evidence type="ECO:0000313" key="8">
    <source>
        <dbReference type="Proteomes" id="UP001409585"/>
    </source>
</evidence>
<name>A0AAV3TYL3_9ALTE</name>
<comment type="caution">
    <text evidence="7">The sequence shown here is derived from an EMBL/GenBank/DDBJ whole genome shotgun (WGS) entry which is preliminary data.</text>
</comment>
<dbReference type="CDD" id="cd01949">
    <property type="entry name" value="GGDEF"/>
    <property type="match status" value="1"/>
</dbReference>